<dbReference type="EMBL" id="GU173851">
    <property type="protein sequence ID" value="ADU85832.1"/>
    <property type="molecule type" value="Genomic_DNA"/>
</dbReference>
<gene>
    <name evidence="1" type="primary">traD</name>
</gene>
<evidence type="ECO:0000313" key="1">
    <source>
        <dbReference type="EMBL" id="ADU85832.1"/>
    </source>
</evidence>
<name>F4Y9H3_9HYPH</name>
<dbReference type="AlphaFoldDB" id="F4Y9H3"/>
<dbReference type="Pfam" id="PF06412">
    <property type="entry name" value="TraD"/>
    <property type="match status" value="1"/>
</dbReference>
<organism evidence="1">
    <name type="scientific">Bartonella sp. TT0105</name>
    <dbReference type="NCBI Taxonomy" id="596995"/>
    <lineage>
        <taxon>Bacteria</taxon>
        <taxon>Pseudomonadati</taxon>
        <taxon>Pseudomonadota</taxon>
        <taxon>Alphaproteobacteria</taxon>
        <taxon>Hyphomicrobiales</taxon>
        <taxon>Bartonellaceae</taxon>
        <taxon>Bartonella</taxon>
    </lineage>
</organism>
<geneLocation type="plasmid" evidence="1">
    <name>pTT0105</name>
</geneLocation>
<accession>F4Y9H3</accession>
<dbReference type="InterPro" id="IPR009444">
    <property type="entry name" value="Conjugal_tfr_TraD_a-type"/>
</dbReference>
<keyword evidence="1" id="KW-0614">Plasmid</keyword>
<sequence>MTRLKPDFNNRKTNLNNLGKSIKRLRRIEKRIRYLTDEIRRKDAREKIILGGLVVKAGLRNADKSFILGCLLHAAKLDINSKEYKDFQKIGQYAFTDTRGQNDKQFRS</sequence>
<proteinExistence type="predicted"/>
<protein>
    <submittedName>
        <fullName evidence="1">Conjugal transfer protein TraD</fullName>
    </submittedName>
</protein>
<reference evidence="1" key="1">
    <citation type="submission" date="2009-11" db="EMBL/GenBank/DDBJ databases">
        <title>Identification of a novel type four secretion system on plasmid pTT0105 from Bartonella spp. in Taiwan.</title>
        <authorList>
            <person name="Ji D.-D."/>
            <person name="Lee J.-L."/>
        </authorList>
    </citation>
    <scope>NUCLEOTIDE SEQUENCE</scope>
    <source>
        <strain evidence="1">TT0105</strain>
        <plasmid evidence="1">pTT0105</plasmid>
    </source>
</reference>